<organism evidence="1 2">
    <name type="scientific">Streptomyces umbrinus</name>
    <dbReference type="NCBI Taxonomy" id="67370"/>
    <lineage>
        <taxon>Bacteria</taxon>
        <taxon>Bacillati</taxon>
        <taxon>Actinomycetota</taxon>
        <taxon>Actinomycetes</taxon>
        <taxon>Kitasatosporales</taxon>
        <taxon>Streptomycetaceae</taxon>
        <taxon>Streptomyces</taxon>
        <taxon>Streptomyces phaeochromogenes group</taxon>
    </lineage>
</organism>
<gene>
    <name evidence="1" type="ORF">QF035_001641</name>
</gene>
<dbReference type="EMBL" id="JAUSZI010000002">
    <property type="protein sequence ID" value="MDQ1024059.1"/>
    <property type="molecule type" value="Genomic_DNA"/>
</dbReference>
<dbReference type="Proteomes" id="UP001230328">
    <property type="component" value="Unassembled WGS sequence"/>
</dbReference>
<reference evidence="1 2" key="1">
    <citation type="submission" date="2023-07" db="EMBL/GenBank/DDBJ databases">
        <title>Comparative genomics of wheat-associated soil bacteria to identify genetic determinants of phenazine resistance.</title>
        <authorList>
            <person name="Mouncey N."/>
        </authorList>
    </citation>
    <scope>NUCLEOTIDE SEQUENCE [LARGE SCALE GENOMIC DNA]</scope>
    <source>
        <strain evidence="1 2">V2I4</strain>
    </source>
</reference>
<protein>
    <submittedName>
        <fullName evidence="1">Cof subfamily protein (Haloacid dehalogenase superfamily)</fullName>
    </submittedName>
</protein>
<proteinExistence type="predicted"/>
<dbReference type="InterPro" id="IPR036412">
    <property type="entry name" value="HAD-like_sf"/>
</dbReference>
<dbReference type="Gene3D" id="3.30.1240.10">
    <property type="match status" value="1"/>
</dbReference>
<accession>A0ABU0SKK2</accession>
<dbReference type="InterPro" id="IPR023214">
    <property type="entry name" value="HAD_sf"/>
</dbReference>
<dbReference type="SFLD" id="SFLDG01140">
    <property type="entry name" value="C2.B:_Phosphomannomutase_and_P"/>
    <property type="match status" value="1"/>
</dbReference>
<evidence type="ECO:0000313" key="2">
    <source>
        <dbReference type="Proteomes" id="UP001230328"/>
    </source>
</evidence>
<dbReference type="SFLD" id="SFLDS00003">
    <property type="entry name" value="Haloacid_Dehalogenase"/>
    <property type="match status" value="1"/>
</dbReference>
<dbReference type="Gene3D" id="3.40.50.1000">
    <property type="entry name" value="HAD superfamily/HAD-like"/>
    <property type="match status" value="1"/>
</dbReference>
<evidence type="ECO:0000313" key="1">
    <source>
        <dbReference type="EMBL" id="MDQ1024059.1"/>
    </source>
</evidence>
<dbReference type="PANTHER" id="PTHR10000">
    <property type="entry name" value="PHOSPHOSERINE PHOSPHATASE"/>
    <property type="match status" value="1"/>
</dbReference>
<dbReference type="PANTHER" id="PTHR10000:SF8">
    <property type="entry name" value="HAD SUPERFAMILY HYDROLASE-LIKE, TYPE 3"/>
    <property type="match status" value="1"/>
</dbReference>
<dbReference type="SUPFAM" id="SSF56784">
    <property type="entry name" value="HAD-like"/>
    <property type="match status" value="1"/>
</dbReference>
<keyword evidence="2" id="KW-1185">Reference proteome</keyword>
<name>A0ABU0SKK2_9ACTN</name>
<comment type="caution">
    <text evidence="1">The sequence shown here is derived from an EMBL/GenBank/DDBJ whole genome shotgun (WGS) entry which is preliminary data.</text>
</comment>
<dbReference type="RefSeq" id="WP_307519260.1">
    <property type="nucleotide sequence ID" value="NZ_JAUSZI010000002.1"/>
</dbReference>
<sequence>MTTPDPAPAPVPATPPKLVATDLDGTLLRSDGTLSGRTAVALAAAEAAGIRLALVTGRPPRGLPALHRDIGRHFAVTANGAAVYAPDGTPVRLSPFPAASVAPLVARVRAAVPGVSFAFEYETVFGHEPAYPAWSYGESEVELIGSAEELLASDPDRPVLKILAHHPTLSLRDFHTRAHVSAGTDAETTHSTGLALVEFSAPGVTKASALTAWSAGLGIRPDDIAAFGDMPNDLPMLRAVGRSYAMANADPEVRRAARFHTASNDEDGVARVLEQFVALAYRQPA</sequence>
<dbReference type="Pfam" id="PF08282">
    <property type="entry name" value="Hydrolase_3"/>
    <property type="match status" value="1"/>
</dbReference>